<evidence type="ECO:0000256" key="1">
    <source>
        <dbReference type="ARBA" id="ARBA00004067"/>
    </source>
</evidence>
<dbReference type="SUPFAM" id="SSF56091">
    <property type="entry name" value="DNA ligase/mRNA capping enzyme, catalytic domain"/>
    <property type="match status" value="1"/>
</dbReference>
<dbReference type="InterPro" id="IPR013840">
    <property type="entry name" value="DNAligase_N"/>
</dbReference>
<dbReference type="GO" id="GO:0006260">
    <property type="term" value="P:DNA replication"/>
    <property type="evidence" value="ECO:0007669"/>
    <property type="project" value="UniProtKB-KW"/>
</dbReference>
<dbReference type="Pfam" id="PF01653">
    <property type="entry name" value="DNA_ligase_aden"/>
    <property type="match status" value="1"/>
</dbReference>
<feature type="domain" description="BRCT" evidence="15">
    <location>
        <begin position="586"/>
        <end position="665"/>
    </location>
</feature>
<dbReference type="CDD" id="cd17748">
    <property type="entry name" value="BRCT_DNA_ligase_like"/>
    <property type="match status" value="1"/>
</dbReference>
<keyword evidence="6 14" id="KW-0479">Metal-binding</keyword>
<keyword evidence="14" id="KW-0464">Manganese</keyword>
<comment type="caution">
    <text evidence="14">Lacks conserved residue(s) required for the propagation of feature annotation.</text>
</comment>
<feature type="binding site" evidence="14">
    <location>
        <begin position="34"/>
        <end position="38"/>
    </location>
    <ligand>
        <name>NAD(+)</name>
        <dbReference type="ChEBI" id="CHEBI:57540"/>
    </ligand>
</feature>
<evidence type="ECO:0000256" key="3">
    <source>
        <dbReference type="ARBA" id="ARBA00013308"/>
    </source>
</evidence>
<feature type="binding site" evidence="14">
    <location>
        <position position="409"/>
    </location>
    <ligand>
        <name>Zn(2+)</name>
        <dbReference type="ChEBI" id="CHEBI:29105"/>
    </ligand>
</feature>
<dbReference type="CDD" id="cd00114">
    <property type="entry name" value="LIGANc"/>
    <property type="match status" value="1"/>
</dbReference>
<dbReference type="SUPFAM" id="SSF52113">
    <property type="entry name" value="BRCT domain"/>
    <property type="match status" value="1"/>
</dbReference>
<keyword evidence="9 14" id="KW-0460">Magnesium</keyword>
<comment type="caution">
    <text evidence="17">The sequence shown here is derived from an EMBL/GenBank/DDBJ whole genome shotgun (WGS) entry which is preliminary data.</text>
</comment>
<evidence type="ECO:0000256" key="4">
    <source>
        <dbReference type="ARBA" id="ARBA00022598"/>
    </source>
</evidence>
<dbReference type="GO" id="GO:0003911">
    <property type="term" value="F:DNA ligase (NAD+) activity"/>
    <property type="evidence" value="ECO:0007669"/>
    <property type="project" value="UniProtKB-UniRule"/>
</dbReference>
<evidence type="ECO:0000256" key="10">
    <source>
        <dbReference type="ARBA" id="ARBA00023027"/>
    </source>
</evidence>
<evidence type="ECO:0000256" key="12">
    <source>
        <dbReference type="ARBA" id="ARBA00034005"/>
    </source>
</evidence>
<dbReference type="Pfam" id="PF03120">
    <property type="entry name" value="OB_DNA_ligase"/>
    <property type="match status" value="1"/>
</dbReference>
<gene>
    <name evidence="14 17" type="primary">ligA</name>
    <name evidence="16" type="ORF">ENP94_07390</name>
    <name evidence="17" type="ORF">ENS16_03035</name>
</gene>
<feature type="binding site" evidence="14">
    <location>
        <position position="429"/>
    </location>
    <ligand>
        <name>Zn(2+)</name>
        <dbReference type="ChEBI" id="CHEBI:29105"/>
    </ligand>
</feature>
<name>A0A7C3EUP4_UNCW3</name>
<dbReference type="PANTHER" id="PTHR23389">
    <property type="entry name" value="CHROMOSOME TRANSMISSION FIDELITY FACTOR 18"/>
    <property type="match status" value="1"/>
</dbReference>
<dbReference type="Pfam" id="PF00533">
    <property type="entry name" value="BRCT"/>
    <property type="match status" value="1"/>
</dbReference>
<proteinExistence type="inferred from homology"/>
<keyword evidence="10 14" id="KW-0520">NAD</keyword>
<evidence type="ECO:0000256" key="6">
    <source>
        <dbReference type="ARBA" id="ARBA00022723"/>
    </source>
</evidence>
<feature type="binding site" evidence="14">
    <location>
        <position position="288"/>
    </location>
    <ligand>
        <name>NAD(+)</name>
        <dbReference type="ChEBI" id="CHEBI:57540"/>
    </ligand>
</feature>
<keyword evidence="8 14" id="KW-0862">Zinc</keyword>
<evidence type="ECO:0000256" key="11">
    <source>
        <dbReference type="ARBA" id="ARBA00023204"/>
    </source>
</evidence>
<dbReference type="FunFam" id="3.30.470.30:FF:000001">
    <property type="entry name" value="DNA ligase"/>
    <property type="match status" value="1"/>
</dbReference>
<keyword evidence="4 14" id="KW-0436">Ligase</keyword>
<evidence type="ECO:0000313" key="17">
    <source>
        <dbReference type="EMBL" id="HFJ53648.1"/>
    </source>
</evidence>
<dbReference type="InterPro" id="IPR012340">
    <property type="entry name" value="NA-bd_OB-fold"/>
</dbReference>
<dbReference type="Gene3D" id="6.20.10.30">
    <property type="match status" value="1"/>
</dbReference>
<dbReference type="AlphaFoldDB" id="A0A7C3EUP4"/>
<dbReference type="PROSITE" id="PS50172">
    <property type="entry name" value="BRCT"/>
    <property type="match status" value="1"/>
</dbReference>
<dbReference type="Gene3D" id="2.40.50.140">
    <property type="entry name" value="Nucleic acid-binding proteins"/>
    <property type="match status" value="1"/>
</dbReference>
<dbReference type="InterPro" id="IPR036420">
    <property type="entry name" value="BRCT_dom_sf"/>
</dbReference>
<feature type="active site" description="N6-AMP-lysine intermediate" evidence="14">
    <location>
        <position position="114"/>
    </location>
</feature>
<dbReference type="GO" id="GO:0003677">
    <property type="term" value="F:DNA binding"/>
    <property type="evidence" value="ECO:0007669"/>
    <property type="project" value="InterPro"/>
</dbReference>
<dbReference type="InterPro" id="IPR004150">
    <property type="entry name" value="NAD_DNA_ligase_OB"/>
</dbReference>
<dbReference type="InterPro" id="IPR003583">
    <property type="entry name" value="Hlx-hairpin-Hlx_DNA-bd_motif"/>
</dbReference>
<evidence type="ECO:0000256" key="14">
    <source>
        <dbReference type="HAMAP-Rule" id="MF_01588"/>
    </source>
</evidence>
<dbReference type="InterPro" id="IPR001357">
    <property type="entry name" value="BRCT_dom"/>
</dbReference>
<evidence type="ECO:0000256" key="2">
    <source>
        <dbReference type="ARBA" id="ARBA00012722"/>
    </source>
</evidence>
<dbReference type="FunFam" id="1.10.150.20:FF:000007">
    <property type="entry name" value="DNA ligase"/>
    <property type="match status" value="1"/>
</dbReference>
<dbReference type="EMBL" id="DSLG01000008">
    <property type="protein sequence ID" value="HEA87810.1"/>
    <property type="molecule type" value="Genomic_DNA"/>
</dbReference>
<dbReference type="EMBL" id="DSTU01000004">
    <property type="protein sequence ID" value="HFJ53648.1"/>
    <property type="molecule type" value="Genomic_DNA"/>
</dbReference>
<feature type="binding site" evidence="14">
    <location>
        <position position="135"/>
    </location>
    <ligand>
        <name>NAD(+)</name>
        <dbReference type="ChEBI" id="CHEBI:57540"/>
    </ligand>
</feature>
<evidence type="ECO:0000256" key="7">
    <source>
        <dbReference type="ARBA" id="ARBA00022763"/>
    </source>
</evidence>
<dbReference type="PANTHER" id="PTHR23389:SF9">
    <property type="entry name" value="DNA LIGASE"/>
    <property type="match status" value="1"/>
</dbReference>
<dbReference type="Gene3D" id="3.30.470.30">
    <property type="entry name" value="DNA ligase/mRNA capping enzyme"/>
    <property type="match status" value="1"/>
</dbReference>
<dbReference type="Pfam" id="PF14520">
    <property type="entry name" value="HHH_5"/>
    <property type="match status" value="1"/>
</dbReference>
<evidence type="ECO:0000256" key="5">
    <source>
        <dbReference type="ARBA" id="ARBA00022705"/>
    </source>
</evidence>
<dbReference type="InterPro" id="IPR013839">
    <property type="entry name" value="DNAligase_adenylation"/>
</dbReference>
<comment type="cofactor">
    <cofactor evidence="14">
        <name>Mg(2+)</name>
        <dbReference type="ChEBI" id="CHEBI:18420"/>
    </cofactor>
    <cofactor evidence="14">
        <name>Mn(2+)</name>
        <dbReference type="ChEBI" id="CHEBI:29035"/>
    </cofactor>
</comment>
<dbReference type="EC" id="6.5.1.2" evidence="2 14"/>
<comment type="catalytic activity">
    <reaction evidence="12 14">
        <text>NAD(+) + (deoxyribonucleotide)n-3'-hydroxyl + 5'-phospho-(deoxyribonucleotide)m = (deoxyribonucleotide)n+m + AMP + beta-nicotinamide D-nucleotide.</text>
        <dbReference type="EC" id="6.5.1.2"/>
    </reaction>
</comment>
<dbReference type="SUPFAM" id="SSF47781">
    <property type="entry name" value="RuvA domain 2-like"/>
    <property type="match status" value="1"/>
</dbReference>
<dbReference type="InterPro" id="IPR001679">
    <property type="entry name" value="DNA_ligase"/>
</dbReference>
<feature type="binding site" evidence="14">
    <location>
        <position position="173"/>
    </location>
    <ligand>
        <name>NAD(+)</name>
        <dbReference type="ChEBI" id="CHEBI:57540"/>
    </ligand>
</feature>
<dbReference type="InterPro" id="IPR041663">
    <property type="entry name" value="DisA/LigA_HHH"/>
</dbReference>
<dbReference type="PIRSF" id="PIRSF001604">
    <property type="entry name" value="LigA"/>
    <property type="match status" value="1"/>
</dbReference>
<dbReference type="Pfam" id="PF12826">
    <property type="entry name" value="HHH_2"/>
    <property type="match status" value="1"/>
</dbReference>
<dbReference type="InterPro" id="IPR010994">
    <property type="entry name" value="RuvA_2-like"/>
</dbReference>
<reference evidence="17" key="1">
    <citation type="journal article" date="2020" name="mSystems">
        <title>Genome- and Community-Level Interaction Insights into Carbon Utilization and Element Cycling Functions of Hydrothermarchaeota in Hydrothermal Sediment.</title>
        <authorList>
            <person name="Zhou Z."/>
            <person name="Liu Y."/>
            <person name="Xu W."/>
            <person name="Pan J."/>
            <person name="Luo Z.H."/>
            <person name="Li M."/>
        </authorList>
    </citation>
    <scope>NUCLEOTIDE SEQUENCE [LARGE SCALE GENOMIC DNA]</scope>
    <source>
        <strain evidence="16">SpSt-265</strain>
        <strain evidence="17">SpSt-465</strain>
    </source>
</reference>
<dbReference type="HAMAP" id="MF_01588">
    <property type="entry name" value="DNA_ligase_A"/>
    <property type="match status" value="1"/>
</dbReference>
<dbReference type="FunFam" id="2.40.50.140:FF:000012">
    <property type="entry name" value="DNA ligase"/>
    <property type="match status" value="1"/>
</dbReference>
<comment type="function">
    <text evidence="1 14">DNA ligase that catalyzes the formation of phosphodiester linkages between 5'-phosphoryl and 3'-hydroxyl groups in double-stranded DNA using NAD as a coenzyme and as the energy source for the reaction. It is essential for DNA replication and repair of damaged DNA.</text>
</comment>
<feature type="binding site" evidence="14">
    <location>
        <position position="406"/>
    </location>
    <ligand>
        <name>Zn(2+)</name>
        <dbReference type="ChEBI" id="CHEBI:29105"/>
    </ligand>
</feature>
<evidence type="ECO:0000259" key="15">
    <source>
        <dbReference type="PROSITE" id="PS50172"/>
    </source>
</evidence>
<dbReference type="FunFam" id="1.10.287.610:FF:000002">
    <property type="entry name" value="DNA ligase"/>
    <property type="match status" value="1"/>
</dbReference>
<dbReference type="NCBIfam" id="TIGR00575">
    <property type="entry name" value="dnlj"/>
    <property type="match status" value="1"/>
</dbReference>
<dbReference type="FunFam" id="1.10.150.20:FF:000006">
    <property type="entry name" value="DNA ligase"/>
    <property type="match status" value="1"/>
</dbReference>
<dbReference type="GO" id="GO:0005829">
    <property type="term" value="C:cytosol"/>
    <property type="evidence" value="ECO:0007669"/>
    <property type="project" value="TreeGrafter"/>
</dbReference>
<evidence type="ECO:0000256" key="13">
    <source>
        <dbReference type="ARBA" id="ARBA00060881"/>
    </source>
</evidence>
<organism evidence="17">
    <name type="scientific">candidate division WOR-3 bacterium</name>
    <dbReference type="NCBI Taxonomy" id="2052148"/>
    <lineage>
        <taxon>Bacteria</taxon>
        <taxon>Bacteria division WOR-3</taxon>
    </lineage>
</organism>
<protein>
    <recommendedName>
        <fullName evidence="3 14">DNA ligase</fullName>
        <ecNumber evidence="2 14">6.5.1.2</ecNumber>
    </recommendedName>
    <alternativeName>
        <fullName evidence="14">Polydeoxyribonucleotide synthase [NAD(+)]</fullName>
    </alternativeName>
</protein>
<evidence type="ECO:0000256" key="8">
    <source>
        <dbReference type="ARBA" id="ARBA00022833"/>
    </source>
</evidence>
<dbReference type="Gene3D" id="3.40.50.10190">
    <property type="entry name" value="BRCT domain"/>
    <property type="match status" value="1"/>
</dbReference>
<dbReference type="Pfam" id="PF03119">
    <property type="entry name" value="DNA_ligase_ZBD"/>
    <property type="match status" value="1"/>
</dbReference>
<dbReference type="SMART" id="SM00278">
    <property type="entry name" value="HhH1"/>
    <property type="match status" value="3"/>
</dbReference>
<dbReference type="GO" id="GO:0006281">
    <property type="term" value="P:DNA repair"/>
    <property type="evidence" value="ECO:0007669"/>
    <property type="project" value="UniProtKB-KW"/>
</dbReference>
<dbReference type="SMART" id="SM00292">
    <property type="entry name" value="BRCT"/>
    <property type="match status" value="1"/>
</dbReference>
<dbReference type="Gene3D" id="1.10.150.20">
    <property type="entry name" value="5' to 3' exonuclease, C-terminal subdomain"/>
    <property type="match status" value="2"/>
</dbReference>
<comment type="similarity">
    <text evidence="13 14">Belongs to the NAD-dependent DNA ligase family. LigA subfamily.</text>
</comment>
<dbReference type="NCBIfam" id="NF005932">
    <property type="entry name" value="PRK07956.1"/>
    <property type="match status" value="1"/>
</dbReference>
<dbReference type="SUPFAM" id="SSF50249">
    <property type="entry name" value="Nucleic acid-binding proteins"/>
    <property type="match status" value="1"/>
</dbReference>
<sequence length="665" mass="75861">MTREKARQEIERLRREIEEHNYRYYVLAQPVISDYEYDQLVKRLEELERQFPEFITPDSPTQRVGGEPLKEFATVTHEIPMLSLDNTYNYDELREFDSRVRKVVPRPVYLVQQKIDGVAVALRYENFRFVLGATRGDGLHGDDITQNLRTINTIPLRLRQERPGFERFEVRGEVYLPRQEFVRLNEEREEEGQPVFANPRNAAAGTLKLLDPREVRKRKLECFIHTVPRPPQGYERDSETIRVLQELGFRITPPSVLFDSIEGVIEFCRKWEGERHSLPYDVDGMVIKLDRYADREELGTTEKSPRWAVAFKYPPEEKETRVKRIFVNVGRLGTVTPVAELEPVFLSGTTVTHATLHNMDEVERLDVREGDTVVVHKAGEIIPQILRVVKEKRPAGTKKFRMPERCPVCNTRLFKEADEVAWRCVNASCPAQLVARLIHFGSRQALDIEGLGEKLAQQLVGTGLVRNFADLYELTEEQLVKLERMGKKSAANLLAALERSKSRPFSRVLYGLGIRHIGIHAARLLAQHFGSIDRLMRAREEEIAQVPGIGPAVAQSLKNFFADRENVELINRLKRAGLQLAEKSAAGPKPLAGKRFVLTGTLEHFTREAATEKILALGGTVSSSVSRNTDYVVVGRDPGSKLDKARQLGVKTIDESEFLRLLGEQ</sequence>
<keyword evidence="11 14" id="KW-0234">DNA repair</keyword>
<dbReference type="Gene3D" id="1.10.287.610">
    <property type="entry name" value="Helix hairpin bin"/>
    <property type="match status" value="1"/>
</dbReference>
<keyword evidence="5 14" id="KW-0235">DNA replication</keyword>
<dbReference type="GO" id="GO:0046872">
    <property type="term" value="F:metal ion binding"/>
    <property type="evidence" value="ECO:0007669"/>
    <property type="project" value="UniProtKB-KW"/>
</dbReference>
<dbReference type="InterPro" id="IPR004149">
    <property type="entry name" value="Znf_DNAligase_C4"/>
</dbReference>
<dbReference type="SMART" id="SM00532">
    <property type="entry name" value="LIGANc"/>
    <property type="match status" value="1"/>
</dbReference>
<evidence type="ECO:0000313" key="16">
    <source>
        <dbReference type="EMBL" id="HEA87810.1"/>
    </source>
</evidence>
<dbReference type="Pfam" id="PF22745">
    <property type="entry name" value="Nlig-Ia"/>
    <property type="match status" value="1"/>
</dbReference>
<evidence type="ECO:0000256" key="9">
    <source>
        <dbReference type="ARBA" id="ARBA00022842"/>
    </source>
</evidence>
<feature type="binding site" evidence="14">
    <location>
        <begin position="83"/>
        <end position="84"/>
    </location>
    <ligand>
        <name>NAD(+)</name>
        <dbReference type="ChEBI" id="CHEBI:57540"/>
    </ligand>
</feature>
<feature type="binding site" evidence="14">
    <location>
        <position position="312"/>
    </location>
    <ligand>
        <name>NAD(+)</name>
        <dbReference type="ChEBI" id="CHEBI:57540"/>
    </ligand>
</feature>
<keyword evidence="7 14" id="KW-0227">DNA damage</keyword>
<accession>A0A7C3EUP4</accession>